<feature type="non-terminal residue" evidence="5">
    <location>
        <position position="1"/>
    </location>
</feature>
<dbReference type="PROSITE" id="PS50835">
    <property type="entry name" value="IG_LIKE"/>
    <property type="match status" value="2"/>
</dbReference>
<dbReference type="FunFam" id="2.60.40.10:FF:000097">
    <property type="entry name" value="Bent, isoform F"/>
    <property type="match status" value="2"/>
</dbReference>
<dbReference type="InterPro" id="IPR007110">
    <property type="entry name" value="Ig-like_dom"/>
</dbReference>
<dbReference type="InterPro" id="IPR003598">
    <property type="entry name" value="Ig_sub2"/>
</dbReference>
<dbReference type="Proteomes" id="UP000663881">
    <property type="component" value="Unassembled WGS sequence"/>
</dbReference>
<dbReference type="PANTHER" id="PTHR45080">
    <property type="entry name" value="CONTACTIN 5"/>
    <property type="match status" value="1"/>
</dbReference>
<feature type="domain" description="Ig-like" evidence="4">
    <location>
        <begin position="6"/>
        <end position="101"/>
    </location>
</feature>
<keyword evidence="2" id="KW-1015">Disulfide bond</keyword>
<dbReference type="GO" id="GO:0005886">
    <property type="term" value="C:plasma membrane"/>
    <property type="evidence" value="ECO:0007669"/>
    <property type="project" value="TreeGrafter"/>
</dbReference>
<dbReference type="InterPro" id="IPR050958">
    <property type="entry name" value="Cell_Adh-Cytoskel_Orgn"/>
</dbReference>
<feature type="domain" description="Ig-like" evidence="4">
    <location>
        <begin position="122"/>
        <end position="208"/>
    </location>
</feature>
<proteinExistence type="predicted"/>
<dbReference type="GO" id="GO:0007156">
    <property type="term" value="P:homophilic cell adhesion via plasma membrane adhesion molecules"/>
    <property type="evidence" value="ECO:0007669"/>
    <property type="project" value="TreeGrafter"/>
</dbReference>
<gene>
    <name evidence="5" type="ORF">OKA104_LOCUS16848</name>
</gene>
<name>A0A819A1C5_9BILA</name>
<evidence type="ECO:0000313" key="6">
    <source>
        <dbReference type="Proteomes" id="UP000663881"/>
    </source>
</evidence>
<dbReference type="InterPro" id="IPR013098">
    <property type="entry name" value="Ig_I-set"/>
</dbReference>
<evidence type="ECO:0000259" key="4">
    <source>
        <dbReference type="PROSITE" id="PS50835"/>
    </source>
</evidence>
<dbReference type="InterPro" id="IPR013783">
    <property type="entry name" value="Ig-like_fold"/>
</dbReference>
<dbReference type="Gene3D" id="2.60.40.10">
    <property type="entry name" value="Immunoglobulins"/>
    <property type="match status" value="2"/>
</dbReference>
<sequence length="208" mass="22659">MAASAPKFTKPPAIRQSPDDSTRLYLECQVQGTPKPDVTWFQNEAKLSTTSTKHKQTIKVATGNNYDVTLEITELGPNDAGTYKIVVKNKAGEITANVNLNFSNEDDAAAAPAASSEEGTAPTFIQKPIIKQENDGKRLIFECKIAADPKPDLFWSRDDVAIQDSGRYLIYCDPLPNNAYVACLEIDDVNASDAGKYKISAKNKLGES</sequence>
<keyword evidence="1" id="KW-0732">Signal</keyword>
<accession>A0A819A1C5</accession>
<feature type="region of interest" description="Disordered" evidence="3">
    <location>
        <begin position="1"/>
        <end position="20"/>
    </location>
</feature>
<dbReference type="EMBL" id="CAJOAY010000981">
    <property type="protein sequence ID" value="CAF3771627.1"/>
    <property type="molecule type" value="Genomic_DNA"/>
</dbReference>
<dbReference type="SUPFAM" id="SSF48726">
    <property type="entry name" value="Immunoglobulin"/>
    <property type="match status" value="2"/>
</dbReference>
<evidence type="ECO:0000256" key="3">
    <source>
        <dbReference type="SAM" id="MobiDB-lite"/>
    </source>
</evidence>
<reference evidence="5" key="1">
    <citation type="submission" date="2021-02" db="EMBL/GenBank/DDBJ databases">
        <authorList>
            <person name="Nowell W R."/>
        </authorList>
    </citation>
    <scope>NUCLEOTIDE SEQUENCE</scope>
</reference>
<evidence type="ECO:0000313" key="5">
    <source>
        <dbReference type="EMBL" id="CAF3771627.1"/>
    </source>
</evidence>
<dbReference type="Pfam" id="PF07679">
    <property type="entry name" value="I-set"/>
    <property type="match status" value="2"/>
</dbReference>
<dbReference type="SMART" id="SM00409">
    <property type="entry name" value="IG"/>
    <property type="match status" value="2"/>
</dbReference>
<dbReference type="PANTHER" id="PTHR45080:SF8">
    <property type="entry name" value="IG-LIKE DOMAIN-CONTAINING PROTEIN"/>
    <property type="match status" value="1"/>
</dbReference>
<evidence type="ECO:0000256" key="1">
    <source>
        <dbReference type="ARBA" id="ARBA00022729"/>
    </source>
</evidence>
<dbReference type="AlphaFoldDB" id="A0A819A1C5"/>
<dbReference type="InterPro" id="IPR036179">
    <property type="entry name" value="Ig-like_dom_sf"/>
</dbReference>
<dbReference type="InterPro" id="IPR003599">
    <property type="entry name" value="Ig_sub"/>
</dbReference>
<organism evidence="5 6">
    <name type="scientific">Adineta steineri</name>
    <dbReference type="NCBI Taxonomy" id="433720"/>
    <lineage>
        <taxon>Eukaryota</taxon>
        <taxon>Metazoa</taxon>
        <taxon>Spiralia</taxon>
        <taxon>Gnathifera</taxon>
        <taxon>Rotifera</taxon>
        <taxon>Eurotatoria</taxon>
        <taxon>Bdelloidea</taxon>
        <taxon>Adinetida</taxon>
        <taxon>Adinetidae</taxon>
        <taxon>Adineta</taxon>
    </lineage>
</organism>
<dbReference type="SMART" id="SM00408">
    <property type="entry name" value="IGc2"/>
    <property type="match status" value="2"/>
</dbReference>
<evidence type="ECO:0000256" key="2">
    <source>
        <dbReference type="ARBA" id="ARBA00023157"/>
    </source>
</evidence>
<comment type="caution">
    <text evidence="5">The sequence shown here is derived from an EMBL/GenBank/DDBJ whole genome shotgun (WGS) entry which is preliminary data.</text>
</comment>
<protein>
    <recommendedName>
        <fullName evidence="4">Ig-like domain-containing protein</fullName>
    </recommendedName>
</protein>